<sequence>MITKNIKSFTNTALFAVLVTSFFSCSTDLYETFDQYVPDKVVSVSVGEPTVLAGDEKVVMVVEISADPKLKRGVVTSIDGEVQYVFEIDRTVFKPELIPVEYEAEEGIENLIVYMEDVNGVKSLDVEVYVDVLGENYRASLLNREIDAITVNSQTELTINWISNKEQTIVNGEVVYIIKEPLLLETTFTYTDSSGVDQTIVFDSTVDEIIIDDFLLGSDYSYTSSYKAFDENQPPLDIYQLSLTPDVFITDATVGTFPI</sequence>
<comment type="caution">
    <text evidence="1">The sequence shown here is derived from an EMBL/GenBank/DDBJ whole genome shotgun (WGS) entry which is preliminary data.</text>
</comment>
<organism evidence="1 2">
    <name type="scientific">Pseudotamlana agarivorans</name>
    <dbReference type="NCBI Taxonomy" id="481183"/>
    <lineage>
        <taxon>Bacteria</taxon>
        <taxon>Pseudomonadati</taxon>
        <taxon>Bacteroidota</taxon>
        <taxon>Flavobacteriia</taxon>
        <taxon>Flavobacteriales</taxon>
        <taxon>Flavobacteriaceae</taxon>
        <taxon>Pseudotamlana</taxon>
    </lineage>
</organism>
<accession>A0ACC5U9B4</accession>
<protein>
    <submittedName>
        <fullName evidence="1">DUF4998 domain-containing protein</fullName>
    </submittedName>
</protein>
<dbReference type="Proteomes" id="UP001647509">
    <property type="component" value="Unassembled WGS sequence"/>
</dbReference>
<gene>
    <name evidence="1" type="ORF">KO493_09445</name>
</gene>
<keyword evidence="2" id="KW-1185">Reference proteome</keyword>
<name>A0ACC5U9B4_9FLAO</name>
<proteinExistence type="predicted"/>
<evidence type="ECO:0000313" key="2">
    <source>
        <dbReference type="Proteomes" id="UP001647509"/>
    </source>
</evidence>
<dbReference type="EMBL" id="JAHKPD010000013">
    <property type="protein sequence ID" value="MBU2950922.1"/>
    <property type="molecule type" value="Genomic_DNA"/>
</dbReference>
<evidence type="ECO:0000313" key="1">
    <source>
        <dbReference type="EMBL" id="MBU2950922.1"/>
    </source>
</evidence>
<reference evidence="1" key="1">
    <citation type="submission" date="2021-05" db="EMBL/GenBank/DDBJ databases">
        <title>Draft genomes of bacteria isolated from model marine particles.</title>
        <authorList>
            <person name="Datta M.S."/>
            <person name="Schwartzman J.A."/>
            <person name="Enke T.N."/>
            <person name="Saavedra J."/>
            <person name="Cermak N."/>
            <person name="Cordero O.X."/>
        </authorList>
    </citation>
    <scope>NUCLEOTIDE SEQUENCE</scope>
    <source>
        <strain evidence="1">I2M19</strain>
    </source>
</reference>